<dbReference type="Pfam" id="PF24092">
    <property type="entry name" value="DUF7373_C"/>
    <property type="match status" value="1"/>
</dbReference>
<dbReference type="AlphaFoldDB" id="A0A1X1USH9"/>
<keyword evidence="5" id="KW-1185">Reference proteome</keyword>
<accession>A0A1X1USH9</accession>
<evidence type="ECO:0000259" key="2">
    <source>
        <dbReference type="Pfam" id="PF24088"/>
    </source>
</evidence>
<dbReference type="EMBL" id="LQOW01000024">
    <property type="protein sequence ID" value="ORV59804.1"/>
    <property type="molecule type" value="Genomic_DNA"/>
</dbReference>
<keyword evidence="1" id="KW-0732">Signal</keyword>
<dbReference type="InterPro" id="IPR055797">
    <property type="entry name" value="DUF7373"/>
</dbReference>
<reference evidence="4 5" key="1">
    <citation type="submission" date="2016-01" db="EMBL/GenBank/DDBJ databases">
        <title>The new phylogeny of the genus Mycobacterium.</title>
        <authorList>
            <person name="Tarcisio F."/>
            <person name="Conor M."/>
            <person name="Antonella G."/>
            <person name="Elisabetta G."/>
            <person name="Giulia F.S."/>
            <person name="Sara T."/>
            <person name="Anna F."/>
            <person name="Clotilde B."/>
            <person name="Roberto B."/>
            <person name="Veronica D.S."/>
            <person name="Fabio R."/>
            <person name="Monica P."/>
            <person name="Olivier J."/>
            <person name="Enrico T."/>
            <person name="Nicola S."/>
        </authorList>
    </citation>
    <scope>NUCLEOTIDE SEQUENCE [LARGE SCALE GENOMIC DNA]</scope>
    <source>
        <strain evidence="4 5">DSM 45731</strain>
    </source>
</reference>
<feature type="domain" description="DUF7373" evidence="2">
    <location>
        <begin position="61"/>
        <end position="280"/>
    </location>
</feature>
<feature type="signal peptide" evidence="1">
    <location>
        <begin position="1"/>
        <end position="19"/>
    </location>
</feature>
<evidence type="ECO:0000313" key="5">
    <source>
        <dbReference type="Proteomes" id="UP000194000"/>
    </source>
</evidence>
<dbReference type="Pfam" id="PF24088">
    <property type="entry name" value="DUF7373"/>
    <property type="match status" value="1"/>
</dbReference>
<comment type="caution">
    <text evidence="4">The sequence shown here is derived from an EMBL/GenBank/DDBJ whole genome shotgun (WGS) entry which is preliminary data.</text>
</comment>
<name>A0A1X1USH9_9MYCO</name>
<dbReference type="PROSITE" id="PS51257">
    <property type="entry name" value="PROKAR_LIPOPROTEIN"/>
    <property type="match status" value="1"/>
</dbReference>
<feature type="chain" id="PRO_5038641408" description="PknH-like extracellular domain-containing protein" evidence="1">
    <location>
        <begin position="20"/>
        <end position="440"/>
    </location>
</feature>
<proteinExistence type="predicted"/>
<dbReference type="STRING" id="1260918.AWC06_17010"/>
<sequence length="440" mass="46812">MTVRLLSAVAVAVSVATLAGCTETTGGLAVRAPTNPNDAIVALMDTGSYPTTAGPPPGNAGRDPTAAAVVEARRMAQYVLGPWQVDATLVQQDHFATSPLATPGNLGAALAYPLSMWPGVQQFVDIGVTHHFVAGLTTGRVGTGIVRRLQNAVMRFPDPDSAAAAARDMAGVSPSTQLEPVSWFPRPTALRQPLDAEWRPEACAEVSSNPVHPEFAASASTDGRGVLRTFTAHGSYVLYQFVIAGTTDVACTTVVDALIKQEAMIDQFVPTEPAKMAELPRDPSGQLAARTLWAADDRGPWSEGVWQPDAWLHFEYDPVKAAALFTAAGIDWVSQRLTTVYQARDAAAATRVVDQFTAETNALLDVKSTATGVPGFPGAECFNRAGWTPGPATDLTTVTQSWWRFKCIAQAGRYAFVAVSDQEKDVKQQISAQYRILAGE</sequence>
<organism evidence="4 5">
    <name type="scientific">Mycobacterium fragae</name>
    <dbReference type="NCBI Taxonomy" id="1260918"/>
    <lineage>
        <taxon>Bacteria</taxon>
        <taxon>Bacillati</taxon>
        <taxon>Actinomycetota</taxon>
        <taxon>Actinomycetes</taxon>
        <taxon>Mycobacteriales</taxon>
        <taxon>Mycobacteriaceae</taxon>
        <taxon>Mycobacterium</taxon>
    </lineage>
</organism>
<dbReference type="InterPro" id="IPR056463">
    <property type="entry name" value="DUF7373_C"/>
</dbReference>
<evidence type="ECO:0008006" key="6">
    <source>
        <dbReference type="Google" id="ProtNLM"/>
    </source>
</evidence>
<dbReference type="Proteomes" id="UP000194000">
    <property type="component" value="Unassembled WGS sequence"/>
</dbReference>
<protein>
    <recommendedName>
        <fullName evidence="6">PknH-like extracellular domain-containing protein</fullName>
    </recommendedName>
</protein>
<evidence type="ECO:0000259" key="3">
    <source>
        <dbReference type="Pfam" id="PF24092"/>
    </source>
</evidence>
<gene>
    <name evidence="4" type="ORF">AWC06_17010</name>
</gene>
<feature type="domain" description="DUF7373" evidence="3">
    <location>
        <begin position="298"/>
        <end position="438"/>
    </location>
</feature>
<evidence type="ECO:0000256" key="1">
    <source>
        <dbReference type="SAM" id="SignalP"/>
    </source>
</evidence>
<evidence type="ECO:0000313" key="4">
    <source>
        <dbReference type="EMBL" id="ORV59804.1"/>
    </source>
</evidence>